<evidence type="ECO:0000313" key="2">
    <source>
        <dbReference type="EMBL" id="EUN27602.1"/>
    </source>
</evidence>
<evidence type="ECO:0008006" key="4">
    <source>
        <dbReference type="Google" id="ProtNLM"/>
    </source>
</evidence>
<dbReference type="HOGENOM" id="CLU_2399365_0_0_1"/>
<evidence type="ECO:0000313" key="3">
    <source>
        <dbReference type="Proteomes" id="UP000054337"/>
    </source>
</evidence>
<gene>
    <name evidence="2" type="ORF">COCVIDRAFT_97868</name>
</gene>
<dbReference type="RefSeq" id="XP_014557192.1">
    <property type="nucleotide sequence ID" value="XM_014701706.1"/>
</dbReference>
<dbReference type="PROSITE" id="PS51257">
    <property type="entry name" value="PROKAR_LIPOPROTEIN"/>
    <property type="match status" value="1"/>
</dbReference>
<proteinExistence type="predicted"/>
<evidence type="ECO:0000256" key="1">
    <source>
        <dbReference type="SAM" id="Phobius"/>
    </source>
</evidence>
<name>W7EU69_BIPV3</name>
<reference evidence="2 3" key="1">
    <citation type="journal article" date="2013" name="PLoS Genet.">
        <title>Comparative genome structure, secondary metabolite, and effector coding capacity across Cochliobolus pathogens.</title>
        <authorList>
            <person name="Condon B.J."/>
            <person name="Leng Y."/>
            <person name="Wu D."/>
            <person name="Bushley K.E."/>
            <person name="Ohm R.A."/>
            <person name="Otillar R."/>
            <person name="Martin J."/>
            <person name="Schackwitz W."/>
            <person name="Grimwood J."/>
            <person name="MohdZainudin N."/>
            <person name="Xue C."/>
            <person name="Wang R."/>
            <person name="Manning V.A."/>
            <person name="Dhillon B."/>
            <person name="Tu Z.J."/>
            <person name="Steffenson B.J."/>
            <person name="Salamov A."/>
            <person name="Sun H."/>
            <person name="Lowry S."/>
            <person name="LaButti K."/>
            <person name="Han J."/>
            <person name="Copeland A."/>
            <person name="Lindquist E."/>
            <person name="Barry K."/>
            <person name="Schmutz J."/>
            <person name="Baker S.E."/>
            <person name="Ciuffetti L.M."/>
            <person name="Grigoriev I.V."/>
            <person name="Zhong S."/>
            <person name="Turgeon B.G."/>
        </authorList>
    </citation>
    <scope>NUCLEOTIDE SEQUENCE [LARGE SCALE GENOMIC DNA]</scope>
    <source>
        <strain evidence="2 3">FI3</strain>
    </source>
</reference>
<dbReference type="AlphaFoldDB" id="W7EU69"/>
<keyword evidence="1" id="KW-0472">Membrane</keyword>
<keyword evidence="1" id="KW-0812">Transmembrane</keyword>
<protein>
    <recommendedName>
        <fullName evidence="4">Transmembrane protein</fullName>
    </recommendedName>
</protein>
<keyword evidence="3" id="KW-1185">Reference proteome</keyword>
<dbReference type="GeneID" id="26260482"/>
<sequence>MEQRKTNNSSDISQGVPTLIRWISATSSLLAIFSCCGDWVGWCVCFPNDGWMGVFVGGAGVWCVMWVYAGGGGADLILLLLLSWSVGVVLEWV</sequence>
<organism evidence="2 3">
    <name type="scientific">Bipolaris victoriae (strain FI3)</name>
    <name type="common">Victoria blight of oats agent</name>
    <name type="synonym">Cochliobolus victoriae</name>
    <dbReference type="NCBI Taxonomy" id="930091"/>
    <lineage>
        <taxon>Eukaryota</taxon>
        <taxon>Fungi</taxon>
        <taxon>Dikarya</taxon>
        <taxon>Ascomycota</taxon>
        <taxon>Pezizomycotina</taxon>
        <taxon>Dothideomycetes</taxon>
        <taxon>Pleosporomycetidae</taxon>
        <taxon>Pleosporales</taxon>
        <taxon>Pleosporineae</taxon>
        <taxon>Pleosporaceae</taxon>
        <taxon>Bipolaris</taxon>
    </lineage>
</organism>
<accession>W7EU69</accession>
<keyword evidence="1" id="KW-1133">Transmembrane helix</keyword>
<dbReference type="EMBL" id="KI968728">
    <property type="protein sequence ID" value="EUN27602.1"/>
    <property type="molecule type" value="Genomic_DNA"/>
</dbReference>
<feature type="transmembrane region" description="Helical" evidence="1">
    <location>
        <begin position="20"/>
        <end position="44"/>
    </location>
</feature>
<dbReference type="Proteomes" id="UP000054337">
    <property type="component" value="Unassembled WGS sequence"/>
</dbReference>